<gene>
    <name evidence="2" type="ORF">Aru02nite_21640</name>
</gene>
<dbReference type="InterPro" id="IPR025714">
    <property type="entry name" value="Methyltranfer_dom"/>
</dbReference>
<dbReference type="Gene3D" id="3.40.50.150">
    <property type="entry name" value="Vaccinia Virus protein VP39"/>
    <property type="match status" value="1"/>
</dbReference>
<dbReference type="InterPro" id="IPR029063">
    <property type="entry name" value="SAM-dependent_MTases_sf"/>
</dbReference>
<accession>A0A8J3J378</accession>
<dbReference type="CDD" id="cd02440">
    <property type="entry name" value="AdoMet_MTases"/>
    <property type="match status" value="1"/>
</dbReference>
<evidence type="ECO:0000259" key="1">
    <source>
        <dbReference type="Pfam" id="PF13847"/>
    </source>
</evidence>
<keyword evidence="3" id="KW-1185">Reference proteome</keyword>
<dbReference type="Pfam" id="PF13847">
    <property type="entry name" value="Methyltransf_31"/>
    <property type="match status" value="1"/>
</dbReference>
<feature type="domain" description="Methyltransferase" evidence="1">
    <location>
        <begin position="37"/>
        <end position="143"/>
    </location>
</feature>
<protein>
    <recommendedName>
        <fullName evidence="1">Methyltransferase domain-containing protein</fullName>
    </recommendedName>
</protein>
<organism evidence="2 3">
    <name type="scientific">Actinocatenispora rupis</name>
    <dbReference type="NCBI Taxonomy" id="519421"/>
    <lineage>
        <taxon>Bacteria</taxon>
        <taxon>Bacillati</taxon>
        <taxon>Actinomycetota</taxon>
        <taxon>Actinomycetes</taxon>
        <taxon>Micromonosporales</taxon>
        <taxon>Micromonosporaceae</taxon>
        <taxon>Actinocatenispora</taxon>
    </lineage>
</organism>
<dbReference type="Proteomes" id="UP000612808">
    <property type="component" value="Unassembled WGS sequence"/>
</dbReference>
<dbReference type="EMBL" id="BOMB01000012">
    <property type="protein sequence ID" value="GID11275.1"/>
    <property type="molecule type" value="Genomic_DNA"/>
</dbReference>
<name>A0A8J3J378_9ACTN</name>
<evidence type="ECO:0000313" key="2">
    <source>
        <dbReference type="EMBL" id="GID11275.1"/>
    </source>
</evidence>
<dbReference type="SUPFAM" id="SSF53335">
    <property type="entry name" value="S-adenosyl-L-methionine-dependent methyltransferases"/>
    <property type="match status" value="1"/>
</dbReference>
<dbReference type="PANTHER" id="PTHR43861">
    <property type="entry name" value="TRANS-ACONITATE 2-METHYLTRANSFERASE-RELATED"/>
    <property type="match status" value="1"/>
</dbReference>
<proteinExistence type="predicted"/>
<sequence>MSSKQTVYTHGHHESVLRSHRWRTAENSAAHLLPHLDPGQSLLDVGCGPGTITADLATRVRAVTAVETSEDALAPARQEIAARGVDNVSFAVGDVHALDVPDGAFDVVHAHQVLQHVADPVRALREMRRVCAPGGVVAARDSDYAGFVWYPEVPELTEWLALYRILARANGGEPDAGRRLLSWARQAGFTDVTATSSTWCFATPADRAWWGGMWADRILDSAIARQAVDGGHATRADLERISAAWRAWAADEDGWISLVHGEIVCRA</sequence>
<comment type="caution">
    <text evidence="2">The sequence shown here is derived from an EMBL/GenBank/DDBJ whole genome shotgun (WGS) entry which is preliminary data.</text>
</comment>
<dbReference type="AlphaFoldDB" id="A0A8J3J378"/>
<evidence type="ECO:0000313" key="3">
    <source>
        <dbReference type="Proteomes" id="UP000612808"/>
    </source>
</evidence>
<reference evidence="2" key="1">
    <citation type="submission" date="2021-01" db="EMBL/GenBank/DDBJ databases">
        <title>Whole genome shotgun sequence of Actinocatenispora rupis NBRC 107355.</title>
        <authorList>
            <person name="Komaki H."/>
            <person name="Tamura T."/>
        </authorList>
    </citation>
    <scope>NUCLEOTIDE SEQUENCE</scope>
    <source>
        <strain evidence="2">NBRC 107355</strain>
    </source>
</reference>